<feature type="region of interest" description="Disordered" evidence="1">
    <location>
        <begin position="1"/>
        <end position="151"/>
    </location>
</feature>
<sequence length="420" mass="42754">MNSARTPALEGRLAGARAARKSVVRQTAARAQQRRTGGDSGSGSGGGGDAPRATPPPQQQQQQQQQQWQRREPAGRRSAGYQKEEARRARFFESGSGGSGESGDSGGGPSSSGSSGGQSRGIAIRAPSAPAPGGPRRYTQIDKTQLTTEEAEDVAARLRRAGPAAARRGGGGGGRGWGPIRLYRYAVDDLRLLKALDEAQLEGSVVVVDSPEGADLAIAAQTKRTGKAMDLGPARRAAAAAGVPFVALKTISAQRLVAALAPLLGPEAAAAAAAAADAAAAPRTGWQAGNGGGDGPRIIPDWEVAAGGGDELLALLWGPRGGAPAGAAGAAAAAGASSSAALSAGEALAAPLAARAARLGDPWAWTAAGDAEDDRSDAIPRNPNARAFAREPPPRRPLRHGSRIQKRKLEKHWAEKNADW</sequence>
<evidence type="ECO:0000256" key="1">
    <source>
        <dbReference type="SAM" id="MobiDB-lite"/>
    </source>
</evidence>
<feature type="region of interest" description="Disordered" evidence="1">
    <location>
        <begin position="368"/>
        <end position="420"/>
    </location>
</feature>
<dbReference type="InParanoid" id="A0A2V0PBB2"/>
<feature type="compositionally biased region" description="Gly residues" evidence="1">
    <location>
        <begin position="38"/>
        <end position="49"/>
    </location>
</feature>
<evidence type="ECO:0000313" key="3">
    <source>
        <dbReference type="Proteomes" id="UP000247498"/>
    </source>
</evidence>
<reference evidence="2 3" key="1">
    <citation type="journal article" date="2018" name="Sci. Rep.">
        <title>Raphidocelis subcapitata (=Pseudokirchneriella subcapitata) provides an insight into genome evolution and environmental adaptations in the Sphaeropleales.</title>
        <authorList>
            <person name="Suzuki S."/>
            <person name="Yamaguchi H."/>
            <person name="Nakajima N."/>
            <person name="Kawachi M."/>
        </authorList>
    </citation>
    <scope>NUCLEOTIDE SEQUENCE [LARGE SCALE GENOMIC DNA]</scope>
    <source>
        <strain evidence="2 3">NIES-35</strain>
    </source>
</reference>
<feature type="compositionally biased region" description="Basic residues" evidence="1">
    <location>
        <begin position="396"/>
        <end position="410"/>
    </location>
</feature>
<keyword evidence="3" id="KW-1185">Reference proteome</keyword>
<dbReference type="Proteomes" id="UP000247498">
    <property type="component" value="Unassembled WGS sequence"/>
</dbReference>
<dbReference type="OrthoDB" id="552808at2759"/>
<name>A0A2V0PBB2_9CHLO</name>
<accession>A0A2V0PBB2</accession>
<feature type="compositionally biased region" description="Basic and acidic residues" evidence="1">
    <location>
        <begin position="82"/>
        <end position="91"/>
    </location>
</feature>
<feature type="compositionally biased region" description="Low complexity" evidence="1">
    <location>
        <begin position="25"/>
        <end position="35"/>
    </location>
</feature>
<feature type="compositionally biased region" description="Low complexity" evidence="1">
    <location>
        <begin position="59"/>
        <end position="68"/>
    </location>
</feature>
<protein>
    <submittedName>
        <fullName evidence="2">Uncharacterized protein</fullName>
    </submittedName>
</protein>
<feature type="compositionally biased region" description="Low complexity" evidence="1">
    <location>
        <begin position="8"/>
        <end position="17"/>
    </location>
</feature>
<gene>
    <name evidence="2" type="ORF">Rsub_10338</name>
</gene>
<comment type="caution">
    <text evidence="2">The sequence shown here is derived from an EMBL/GenBank/DDBJ whole genome shotgun (WGS) entry which is preliminary data.</text>
</comment>
<feature type="compositionally biased region" description="Basic and acidic residues" evidence="1">
    <location>
        <begin position="411"/>
        <end position="420"/>
    </location>
</feature>
<feature type="compositionally biased region" description="Gly residues" evidence="1">
    <location>
        <begin position="95"/>
        <end position="119"/>
    </location>
</feature>
<organism evidence="2 3">
    <name type="scientific">Raphidocelis subcapitata</name>
    <dbReference type="NCBI Taxonomy" id="307507"/>
    <lineage>
        <taxon>Eukaryota</taxon>
        <taxon>Viridiplantae</taxon>
        <taxon>Chlorophyta</taxon>
        <taxon>core chlorophytes</taxon>
        <taxon>Chlorophyceae</taxon>
        <taxon>CS clade</taxon>
        <taxon>Sphaeropleales</taxon>
        <taxon>Selenastraceae</taxon>
        <taxon>Raphidocelis</taxon>
    </lineage>
</organism>
<dbReference type="EMBL" id="BDRX01000093">
    <property type="protein sequence ID" value="GBF97151.1"/>
    <property type="molecule type" value="Genomic_DNA"/>
</dbReference>
<evidence type="ECO:0000313" key="2">
    <source>
        <dbReference type="EMBL" id="GBF97151.1"/>
    </source>
</evidence>
<proteinExistence type="predicted"/>
<dbReference type="AlphaFoldDB" id="A0A2V0PBB2"/>